<dbReference type="EMBL" id="AAHRRA010000002">
    <property type="protein sequence ID" value="EBZ6050454.1"/>
    <property type="molecule type" value="Genomic_DNA"/>
</dbReference>
<name>A0A5X3NZD5_SALET</name>
<organism evidence="1">
    <name type="scientific">Salmonella enterica subsp. enterica serovar Weslaco</name>
    <dbReference type="NCBI Taxonomy" id="1243597"/>
    <lineage>
        <taxon>Bacteria</taxon>
        <taxon>Pseudomonadati</taxon>
        <taxon>Pseudomonadota</taxon>
        <taxon>Gammaproteobacteria</taxon>
        <taxon>Enterobacterales</taxon>
        <taxon>Enterobacteriaceae</taxon>
        <taxon>Salmonella</taxon>
    </lineage>
</organism>
<proteinExistence type="predicted"/>
<sequence length="60" mass="6773">MVSLSVCTFSRVSVDRATFTHRGVLSVGVEVRQKWEGGFSLRLHFLAWQNSVCSEHSFIS</sequence>
<dbReference type="AlphaFoldDB" id="A0A5X3NZD5"/>
<gene>
    <name evidence="1" type="ORF">D2118_02775</name>
</gene>
<protein>
    <submittedName>
        <fullName evidence="1">Uncharacterized protein</fullName>
    </submittedName>
</protein>
<reference evidence="1" key="1">
    <citation type="submission" date="2018-10" db="EMBL/GenBank/DDBJ databases">
        <authorList>
            <consortium name="GenomeTrakr network: Whole genome sequencing for foodborne pathogen traceback"/>
        </authorList>
    </citation>
    <scope>NUCLEOTIDE SEQUENCE</scope>
    <source>
        <strain evidence="1">FDA00013435</strain>
    </source>
</reference>
<evidence type="ECO:0000313" key="1">
    <source>
        <dbReference type="EMBL" id="EBZ6050454.1"/>
    </source>
</evidence>
<comment type="caution">
    <text evidence="1">The sequence shown here is derived from an EMBL/GenBank/DDBJ whole genome shotgun (WGS) entry which is preliminary data.</text>
</comment>
<accession>A0A5X3NZD5</accession>